<keyword evidence="3" id="KW-1185">Reference proteome</keyword>
<dbReference type="Pfam" id="PF12937">
    <property type="entry name" value="F-box-like"/>
    <property type="match status" value="1"/>
</dbReference>
<protein>
    <submittedName>
        <fullName evidence="2">F-box domain-containing protein</fullName>
    </submittedName>
</protein>
<dbReference type="RefSeq" id="XP_037213746.1">
    <property type="nucleotide sequence ID" value="XM_037369750.1"/>
</dbReference>
<dbReference type="InterPro" id="IPR001810">
    <property type="entry name" value="F-box_dom"/>
</dbReference>
<accession>A0A8H6S0P0</accession>
<evidence type="ECO:0000313" key="2">
    <source>
        <dbReference type="EMBL" id="KAF7290168.1"/>
    </source>
</evidence>
<reference evidence="2" key="1">
    <citation type="submission" date="2020-05" db="EMBL/GenBank/DDBJ databases">
        <title>Mycena genomes resolve the evolution of fungal bioluminescence.</title>
        <authorList>
            <person name="Tsai I.J."/>
        </authorList>
    </citation>
    <scope>NUCLEOTIDE SEQUENCE</scope>
    <source>
        <strain evidence="2">171206Taipei</strain>
    </source>
</reference>
<organism evidence="2 3">
    <name type="scientific">Mycena indigotica</name>
    <dbReference type="NCBI Taxonomy" id="2126181"/>
    <lineage>
        <taxon>Eukaryota</taxon>
        <taxon>Fungi</taxon>
        <taxon>Dikarya</taxon>
        <taxon>Basidiomycota</taxon>
        <taxon>Agaricomycotina</taxon>
        <taxon>Agaricomycetes</taxon>
        <taxon>Agaricomycetidae</taxon>
        <taxon>Agaricales</taxon>
        <taxon>Marasmiineae</taxon>
        <taxon>Mycenaceae</taxon>
        <taxon>Mycena</taxon>
    </lineage>
</organism>
<dbReference type="OrthoDB" id="3235815at2759"/>
<dbReference type="Proteomes" id="UP000636479">
    <property type="component" value="Unassembled WGS sequence"/>
</dbReference>
<name>A0A8H6S0P0_9AGAR</name>
<feature type="domain" description="F-box" evidence="1">
    <location>
        <begin position="41"/>
        <end position="92"/>
    </location>
</feature>
<comment type="caution">
    <text evidence="2">The sequence shown here is derived from an EMBL/GenBank/DDBJ whole genome shotgun (WGS) entry which is preliminary data.</text>
</comment>
<dbReference type="EMBL" id="JACAZF010000015">
    <property type="protein sequence ID" value="KAF7290168.1"/>
    <property type="molecule type" value="Genomic_DNA"/>
</dbReference>
<evidence type="ECO:0000259" key="1">
    <source>
        <dbReference type="Pfam" id="PF12937"/>
    </source>
</evidence>
<sequence length="575" mass="64674">MAADPAFDLPDTIAEIDIRLKQLYAEVTALQSKRNTLVPLSALPNELLCRIIDEYARQTDSLYDLRWTRVMMVCRRWCEVVRAEQKLWAYIDTNHGRTISGSVYEDVLRMQHLLGSYSARIASLEFDGVASNVLDIINLLPHLSLTSLHSLTIGGHYKQEELPQGRRMAIPDILLDGHLPNLRILSLSYVALAWNHIGGLEELKLEDCANTASDVPPSVGDVLRLAAASPHLSKLSFTPQEPLLPISDAETVNLPRMKYIYLLADILPITMLINDLKFPSTTVIDLVPLVIENGFDIRDIIIPLRHHLRAANGPNLQKLSLFAYFRDEDDAAAGLVCNVELYRAPESRTAIHTPFLSLNTHPKNERCLRQIVTKFLHAALAGAITQIDAGAQCLSEASWRAILQLLPGLRFVRVWASETSHSTRTMEGLCAALCKLSDNAPPLYTVQVDIIRSYERDQQDDGGIWLVDALSVLYAYVKLRRASFDMTRANPLRRLVFRDDGGLLYSTIHKGVMEQLFKAMDAMGVVQRGEYEWNPVLERRERNKNREFLRTTQAGMALAIEVDSDEPESEDEAET</sequence>
<dbReference type="GeneID" id="59352266"/>
<evidence type="ECO:0000313" key="3">
    <source>
        <dbReference type="Proteomes" id="UP000636479"/>
    </source>
</evidence>
<proteinExistence type="predicted"/>
<dbReference type="AlphaFoldDB" id="A0A8H6S0P0"/>
<gene>
    <name evidence="2" type="ORF">MIND_01330000</name>
</gene>